<dbReference type="Proteomes" id="UP000250299">
    <property type="component" value="Chromosome"/>
</dbReference>
<proteinExistence type="predicted"/>
<name>A0A2Z4RTS4_PSEPU</name>
<organism evidence="1 2">
    <name type="scientific">Pseudomonas putida</name>
    <name type="common">Arthrobacter siderocapsulatus</name>
    <dbReference type="NCBI Taxonomy" id="303"/>
    <lineage>
        <taxon>Bacteria</taxon>
        <taxon>Pseudomonadati</taxon>
        <taxon>Pseudomonadota</taxon>
        <taxon>Gammaproteobacteria</taxon>
        <taxon>Pseudomonadales</taxon>
        <taxon>Pseudomonadaceae</taxon>
        <taxon>Pseudomonas</taxon>
    </lineage>
</organism>
<protein>
    <submittedName>
        <fullName evidence="1">Uncharacterized protein</fullName>
    </submittedName>
</protein>
<dbReference type="AlphaFoldDB" id="A0A2Z4RTS4"/>
<dbReference type="OrthoDB" id="7029997at2"/>
<accession>A0A2Z4RTS4</accession>
<evidence type="ECO:0000313" key="1">
    <source>
        <dbReference type="EMBL" id="AWY43688.1"/>
    </source>
</evidence>
<sequence length="72" mass="8614">MWERACSRNREVSQYQCWLTYRFREQARSHIFYRIMAALGGVSVIGRWESGFVDQTVGRFHSACRNVVRLRQ</sequence>
<reference evidence="1 2" key="1">
    <citation type="submission" date="2018-05" db="EMBL/GenBank/DDBJ databases">
        <title>Whole genome sequence of Pseudomonas putida JBC17.</title>
        <authorList>
            <person name="Lee Y.H."/>
            <person name="David K."/>
        </authorList>
    </citation>
    <scope>NUCLEOTIDE SEQUENCE [LARGE SCALE GENOMIC DNA]</scope>
    <source>
        <strain evidence="1 2">JBC17</strain>
    </source>
</reference>
<evidence type="ECO:0000313" key="2">
    <source>
        <dbReference type="Proteomes" id="UP000250299"/>
    </source>
</evidence>
<gene>
    <name evidence="1" type="ORF">DKY63_28710</name>
</gene>
<dbReference type="EMBL" id="CP029693">
    <property type="protein sequence ID" value="AWY43688.1"/>
    <property type="molecule type" value="Genomic_DNA"/>
</dbReference>